<evidence type="ECO:0000313" key="8">
    <source>
        <dbReference type="Proteomes" id="UP000198211"/>
    </source>
</evidence>
<keyword evidence="3 5" id="KW-0964">Secreted</keyword>
<comment type="subcellular location">
    <subcellularLocation>
        <location evidence="1 5">Secreted</location>
    </subcellularLocation>
</comment>
<protein>
    <recommendedName>
        <fullName evidence="5">RxLR effector protein</fullName>
    </recommendedName>
</protein>
<keyword evidence="8" id="KW-1185">Reference proteome</keyword>
<evidence type="ECO:0000256" key="1">
    <source>
        <dbReference type="ARBA" id="ARBA00004613"/>
    </source>
</evidence>
<evidence type="ECO:0000256" key="6">
    <source>
        <dbReference type="SAM" id="SignalP"/>
    </source>
</evidence>
<feature type="signal peptide" evidence="6">
    <location>
        <begin position="1"/>
        <end position="15"/>
    </location>
</feature>
<evidence type="ECO:0000256" key="5">
    <source>
        <dbReference type="RuleBase" id="RU367124"/>
    </source>
</evidence>
<comment type="caution">
    <text evidence="7">The sequence shown here is derived from an EMBL/GenBank/DDBJ whole genome shotgun (WGS) entry which is preliminary data.</text>
</comment>
<proteinExistence type="inferred from homology"/>
<dbReference type="InterPro" id="IPR031825">
    <property type="entry name" value="RXLR"/>
</dbReference>
<dbReference type="Pfam" id="PF16810">
    <property type="entry name" value="RXLR"/>
    <property type="match status" value="1"/>
</dbReference>
<sequence>MRLYYVIFTMTVVLAANDAMLTSDHANDMEPSASDLYDWAAKRLLRTRRALENGEERGWKVFVAKLKRLGKYNIWNSTKQRFRLDQSTAP</sequence>
<keyword evidence="4 6" id="KW-0732">Signal</keyword>
<dbReference type="AlphaFoldDB" id="A0A225V245"/>
<evidence type="ECO:0000256" key="4">
    <source>
        <dbReference type="ARBA" id="ARBA00022729"/>
    </source>
</evidence>
<name>A0A225V245_9STRA</name>
<dbReference type="Proteomes" id="UP000198211">
    <property type="component" value="Unassembled WGS sequence"/>
</dbReference>
<evidence type="ECO:0000256" key="2">
    <source>
        <dbReference type="ARBA" id="ARBA00010400"/>
    </source>
</evidence>
<evidence type="ECO:0000313" key="7">
    <source>
        <dbReference type="EMBL" id="OWY99540.1"/>
    </source>
</evidence>
<comment type="domain">
    <text evidence="5">The RxLR-dEER motif acts to carry the protein into the host cell cytoplasm through binding to cell surface phosphatidylinositol-3-phosphate.</text>
</comment>
<feature type="chain" id="PRO_5012781949" description="RxLR effector protein" evidence="6">
    <location>
        <begin position="16"/>
        <end position="90"/>
    </location>
</feature>
<evidence type="ECO:0000256" key="3">
    <source>
        <dbReference type="ARBA" id="ARBA00022525"/>
    </source>
</evidence>
<comment type="similarity">
    <text evidence="2 5">Belongs to the RxLR effector family.</text>
</comment>
<gene>
    <name evidence="7" type="ORF">PHMEG_00029442</name>
</gene>
<organism evidence="7 8">
    <name type="scientific">Phytophthora megakarya</name>
    <dbReference type="NCBI Taxonomy" id="4795"/>
    <lineage>
        <taxon>Eukaryota</taxon>
        <taxon>Sar</taxon>
        <taxon>Stramenopiles</taxon>
        <taxon>Oomycota</taxon>
        <taxon>Peronosporomycetes</taxon>
        <taxon>Peronosporales</taxon>
        <taxon>Peronosporaceae</taxon>
        <taxon>Phytophthora</taxon>
    </lineage>
</organism>
<accession>A0A225V245</accession>
<dbReference type="EMBL" id="NBNE01008383">
    <property type="protein sequence ID" value="OWY99540.1"/>
    <property type="molecule type" value="Genomic_DNA"/>
</dbReference>
<reference evidence="8" key="1">
    <citation type="submission" date="2017-03" db="EMBL/GenBank/DDBJ databases">
        <title>Phytopthora megakarya and P. palmivora, two closely related causual agents of cacao black pod achieved similar genome size and gene model numbers by different mechanisms.</title>
        <authorList>
            <person name="Ali S."/>
            <person name="Shao J."/>
            <person name="Larry D.J."/>
            <person name="Kronmiller B."/>
            <person name="Shen D."/>
            <person name="Strem M.D."/>
            <person name="Melnick R.L."/>
            <person name="Guiltinan M.J."/>
            <person name="Tyler B.M."/>
            <person name="Meinhardt L.W."/>
            <person name="Bailey B.A."/>
        </authorList>
    </citation>
    <scope>NUCLEOTIDE SEQUENCE [LARGE SCALE GENOMIC DNA]</scope>
    <source>
        <strain evidence="8">zdho120</strain>
    </source>
</reference>
<comment type="function">
    <text evidence="5">Effector that suppresses plant defense responses during pathogen infection.</text>
</comment>